<dbReference type="InterPro" id="IPR050090">
    <property type="entry name" value="Tyrosine_recombinase_XerCD"/>
</dbReference>
<dbReference type="CDD" id="cd01184">
    <property type="entry name" value="INT_C_like_1"/>
    <property type="match status" value="1"/>
</dbReference>
<evidence type="ECO:0000256" key="3">
    <source>
        <dbReference type="ARBA" id="ARBA00023125"/>
    </source>
</evidence>
<keyword evidence="8" id="KW-1185">Reference proteome</keyword>
<dbReference type="InterPro" id="IPR044068">
    <property type="entry name" value="CB"/>
</dbReference>
<reference evidence="8" key="1">
    <citation type="submission" date="2016-10" db="EMBL/GenBank/DDBJ databases">
        <authorList>
            <person name="Varghese N."/>
            <person name="Submissions S."/>
        </authorList>
    </citation>
    <scope>NUCLEOTIDE SEQUENCE [LARGE SCALE GENOMIC DNA]</scope>
    <source>
        <strain evidence="8">DSM 7481</strain>
    </source>
</reference>
<protein>
    <submittedName>
        <fullName evidence="7">Phage integrase, N-terminal SAM-like domain</fullName>
    </submittedName>
</protein>
<dbReference type="InterPro" id="IPR010998">
    <property type="entry name" value="Integrase_recombinase_N"/>
</dbReference>
<keyword evidence="4" id="KW-0233">DNA recombination</keyword>
<feature type="domain" description="Core-binding (CB)" evidence="6">
    <location>
        <begin position="198"/>
        <end position="286"/>
    </location>
</feature>
<dbReference type="PANTHER" id="PTHR30349:SF41">
    <property type="entry name" value="INTEGRASE_RECOMBINASE PROTEIN MJ0367-RELATED"/>
    <property type="match status" value="1"/>
</dbReference>
<dbReference type="AlphaFoldDB" id="A0A1I1U0I4"/>
<dbReference type="Gene3D" id="1.10.443.10">
    <property type="entry name" value="Intergrase catalytic core"/>
    <property type="match status" value="1"/>
</dbReference>
<organism evidence="7 8">
    <name type="scientific">Paracidovorax konjaci</name>
    <dbReference type="NCBI Taxonomy" id="32040"/>
    <lineage>
        <taxon>Bacteria</taxon>
        <taxon>Pseudomonadati</taxon>
        <taxon>Pseudomonadota</taxon>
        <taxon>Betaproteobacteria</taxon>
        <taxon>Burkholderiales</taxon>
        <taxon>Comamonadaceae</taxon>
        <taxon>Paracidovorax</taxon>
    </lineage>
</organism>
<dbReference type="InterPro" id="IPR013762">
    <property type="entry name" value="Integrase-like_cat_sf"/>
</dbReference>
<evidence type="ECO:0000256" key="2">
    <source>
        <dbReference type="ARBA" id="ARBA00022908"/>
    </source>
</evidence>
<evidence type="ECO:0000313" key="7">
    <source>
        <dbReference type="EMBL" id="SFD63108.1"/>
    </source>
</evidence>
<dbReference type="OrthoDB" id="9784724at2"/>
<dbReference type="PROSITE" id="PS51900">
    <property type="entry name" value="CB"/>
    <property type="match status" value="1"/>
</dbReference>
<dbReference type="PANTHER" id="PTHR30349">
    <property type="entry name" value="PHAGE INTEGRASE-RELATED"/>
    <property type="match status" value="1"/>
</dbReference>
<dbReference type="EMBL" id="FOMQ01000004">
    <property type="protein sequence ID" value="SFD63108.1"/>
    <property type="molecule type" value="Genomic_DNA"/>
</dbReference>
<name>A0A1I1U0I4_9BURK</name>
<dbReference type="GO" id="GO:0006310">
    <property type="term" value="P:DNA recombination"/>
    <property type="evidence" value="ECO:0007669"/>
    <property type="project" value="UniProtKB-KW"/>
</dbReference>
<gene>
    <name evidence="7" type="ORF">SAMN04489710_104126</name>
</gene>
<evidence type="ECO:0000259" key="6">
    <source>
        <dbReference type="PROSITE" id="PS51900"/>
    </source>
</evidence>
<dbReference type="STRING" id="32040.SAMN04489710_104126"/>
<evidence type="ECO:0000313" key="8">
    <source>
        <dbReference type="Proteomes" id="UP000199517"/>
    </source>
</evidence>
<dbReference type="GO" id="GO:0015074">
    <property type="term" value="P:DNA integration"/>
    <property type="evidence" value="ECO:0007669"/>
    <property type="project" value="UniProtKB-KW"/>
</dbReference>
<dbReference type="InterPro" id="IPR011010">
    <property type="entry name" value="DNA_brk_join_enz"/>
</dbReference>
<evidence type="ECO:0000256" key="1">
    <source>
        <dbReference type="ARBA" id="ARBA00008857"/>
    </source>
</evidence>
<proteinExistence type="inferred from homology"/>
<evidence type="ECO:0000256" key="4">
    <source>
        <dbReference type="ARBA" id="ARBA00023172"/>
    </source>
</evidence>
<sequence length="561" mass="62580">MKLASHLAKSRHGIFYFRLTYRVGTARREKRISLHTKDPQEARLKAACLGGIMAARKHEEWRAMSMDNLNTAQGLASPGLGDDFLLRLLHRADREQLADLAGMPLAKVNALFEAPSPAPDARKLDIEFPSGFALRDIHTDEDMHRAHRMLQALNLSPEALAQLIASPAAVASAQIAPPPPAAPPAAPPAVPTTEAGGTTIQEMVPRFATRERNKLTPKTLYEYRNYHNKFVAWLEARKKQKHIPMHSITRADVADFIDDLLHRGLAPKTISQKYLAALSGLFGLAQRIGVLPDGQNLVTHGHKLFTKTDIKKSEASTSYKPFTTNELKAIFKPELLAKAQRPTDFWLPLLGLFTGGRISELAQLDLNDIQQVDGIWAISINDEGDKSVKTAASRRVIPVHPTLITCGFLHYVHDAQGYGGKLFPHLTPDKFGSYGGTPGERWGKYLDTLHITDPQKVFHSFRSTSNDLLKHSGVAEETRCQFIGHEHDTVNSKVYASEHPLQYLVDNVATKLVYPQLDFQPLTYQPGQFSAMLAKLCERKTRQEKYKKVRAERLARLQAKS</sequence>
<dbReference type="Gene3D" id="1.10.150.130">
    <property type="match status" value="1"/>
</dbReference>
<comment type="similarity">
    <text evidence="1">Belongs to the 'phage' integrase family.</text>
</comment>
<dbReference type="RefSeq" id="WP_092950621.1">
    <property type="nucleotide sequence ID" value="NZ_FOMQ01000004.1"/>
</dbReference>
<keyword evidence="3 5" id="KW-0238">DNA-binding</keyword>
<dbReference type="Proteomes" id="UP000199517">
    <property type="component" value="Unassembled WGS sequence"/>
</dbReference>
<accession>A0A1I1U0I4</accession>
<keyword evidence="2" id="KW-0229">DNA integration</keyword>
<evidence type="ECO:0000256" key="5">
    <source>
        <dbReference type="PROSITE-ProRule" id="PRU01248"/>
    </source>
</evidence>
<dbReference type="GO" id="GO:0003677">
    <property type="term" value="F:DNA binding"/>
    <property type="evidence" value="ECO:0007669"/>
    <property type="project" value="UniProtKB-UniRule"/>
</dbReference>
<dbReference type="SUPFAM" id="SSF56349">
    <property type="entry name" value="DNA breaking-rejoining enzymes"/>
    <property type="match status" value="1"/>
</dbReference>